<sequence length="344" mass="38696">MNYIPRPLNDSASSAMKKAESVPYGIILFLAQATLPIDYYFNRRIQETPGINTALDSEVTFDSTMHNLYEELDLPDKPTQLVDSDTKPLMDQEALDFLISKKPMAKRKRAQPFRRRQQNTISKDTYSSKTATTQSANSATAAEANSSNKTANQTQNSPKIGGRVAMLKSEWSRLTDSRWWHLARALRPTPSETPSKSTAAVPLASVHQEIELGVQKVLTEEDASLLSLKSIEKIQPKDPGFYIHLFNPEKDWSIKTNLGPTSELARVKGMRFSAYLDDLSTMGETKDECATITRLIYSKLSELGFEFYDEKLSTFFIPVYHTPGYAYQYKGNDLKVSVNQDHGS</sequence>
<protein>
    <submittedName>
        <fullName evidence="2">Uncharacterized protein</fullName>
    </submittedName>
</protein>
<name>A0A1R1XJ98_9FUNG</name>
<feature type="compositionally biased region" description="Low complexity" evidence="1">
    <location>
        <begin position="127"/>
        <end position="152"/>
    </location>
</feature>
<evidence type="ECO:0000313" key="3">
    <source>
        <dbReference type="Proteomes" id="UP000187283"/>
    </source>
</evidence>
<keyword evidence="3" id="KW-1185">Reference proteome</keyword>
<gene>
    <name evidence="2" type="ORF">AYI70_g7726</name>
</gene>
<organism evidence="2 3">
    <name type="scientific">Smittium culicis</name>
    <dbReference type="NCBI Taxonomy" id="133412"/>
    <lineage>
        <taxon>Eukaryota</taxon>
        <taxon>Fungi</taxon>
        <taxon>Fungi incertae sedis</taxon>
        <taxon>Zoopagomycota</taxon>
        <taxon>Kickxellomycotina</taxon>
        <taxon>Harpellomycetes</taxon>
        <taxon>Harpellales</taxon>
        <taxon>Legeriomycetaceae</taxon>
        <taxon>Smittium</taxon>
    </lineage>
</organism>
<proteinExistence type="predicted"/>
<evidence type="ECO:0000256" key="1">
    <source>
        <dbReference type="SAM" id="MobiDB-lite"/>
    </source>
</evidence>
<feature type="compositionally biased region" description="Basic residues" evidence="1">
    <location>
        <begin position="105"/>
        <end position="117"/>
    </location>
</feature>
<dbReference type="OrthoDB" id="2286148at2759"/>
<reference evidence="2 3" key="1">
    <citation type="submission" date="2017-01" db="EMBL/GenBank/DDBJ databases">
        <authorList>
            <person name="Mah S.A."/>
            <person name="Swanson W.J."/>
            <person name="Moy G.W."/>
            <person name="Vacquier V.D."/>
        </authorList>
    </citation>
    <scope>NUCLEOTIDE SEQUENCE [LARGE SCALE GENOMIC DNA]</scope>
    <source>
        <strain evidence="2 3">GSMNP</strain>
    </source>
</reference>
<feature type="region of interest" description="Disordered" evidence="1">
    <location>
        <begin position="105"/>
        <end position="162"/>
    </location>
</feature>
<dbReference type="Proteomes" id="UP000187283">
    <property type="component" value="Unassembled WGS sequence"/>
</dbReference>
<dbReference type="EMBL" id="LSSN01002951">
    <property type="protein sequence ID" value="OMJ14704.1"/>
    <property type="molecule type" value="Genomic_DNA"/>
</dbReference>
<dbReference type="AlphaFoldDB" id="A0A1R1XJ98"/>
<evidence type="ECO:0000313" key="2">
    <source>
        <dbReference type="EMBL" id="OMJ14704.1"/>
    </source>
</evidence>
<accession>A0A1R1XJ98</accession>
<comment type="caution">
    <text evidence="2">The sequence shown here is derived from an EMBL/GenBank/DDBJ whole genome shotgun (WGS) entry which is preliminary data.</text>
</comment>